<reference evidence="2" key="1">
    <citation type="submission" date="2021-06" db="EMBL/GenBank/DDBJ databases">
        <authorList>
            <consortium name="Wellcome Sanger Institute Data Sharing"/>
        </authorList>
    </citation>
    <scope>NUCLEOTIDE SEQUENCE [LARGE SCALE GENOMIC DNA]</scope>
</reference>
<dbReference type="AlphaFoldDB" id="A0A8C4RWY1"/>
<proteinExistence type="predicted"/>
<protein>
    <recommendedName>
        <fullName evidence="4">Beta-defensin</fullName>
    </recommendedName>
</protein>
<evidence type="ECO:0000256" key="1">
    <source>
        <dbReference type="SAM" id="SignalP"/>
    </source>
</evidence>
<evidence type="ECO:0000313" key="3">
    <source>
        <dbReference type="Proteomes" id="UP000694620"/>
    </source>
</evidence>
<sequence length="66" mass="7201">LNAHCDLLLLLQFYLCCCVNIEADTSLPWGCSNYDGTCRILCLPHEIPFGALGCTKGSVCCVKFSL</sequence>
<feature type="signal peptide" evidence="1">
    <location>
        <begin position="1"/>
        <end position="18"/>
    </location>
</feature>
<keyword evidence="1" id="KW-0732">Signal</keyword>
<dbReference type="Ensembl" id="ENSECRT00000008167.1">
    <property type="protein sequence ID" value="ENSECRP00000008039.1"/>
    <property type="gene ID" value="ENSECRG00000005360.1"/>
</dbReference>
<reference evidence="2" key="3">
    <citation type="submission" date="2025-09" db="UniProtKB">
        <authorList>
            <consortium name="Ensembl"/>
        </authorList>
    </citation>
    <scope>IDENTIFICATION</scope>
</reference>
<reference evidence="2" key="2">
    <citation type="submission" date="2025-08" db="UniProtKB">
        <authorList>
            <consortium name="Ensembl"/>
        </authorList>
    </citation>
    <scope>IDENTIFICATION</scope>
</reference>
<accession>A0A8C4RWY1</accession>
<keyword evidence="3" id="KW-1185">Reference proteome</keyword>
<name>A0A8C4RWY1_ERPCA</name>
<evidence type="ECO:0000313" key="2">
    <source>
        <dbReference type="Ensembl" id="ENSECRP00000008039.1"/>
    </source>
</evidence>
<dbReference type="Proteomes" id="UP000694620">
    <property type="component" value="Chromosome 4"/>
</dbReference>
<organism evidence="2 3">
    <name type="scientific">Erpetoichthys calabaricus</name>
    <name type="common">Rope fish</name>
    <name type="synonym">Calamoichthys calabaricus</name>
    <dbReference type="NCBI Taxonomy" id="27687"/>
    <lineage>
        <taxon>Eukaryota</taxon>
        <taxon>Metazoa</taxon>
        <taxon>Chordata</taxon>
        <taxon>Craniata</taxon>
        <taxon>Vertebrata</taxon>
        <taxon>Euteleostomi</taxon>
        <taxon>Actinopterygii</taxon>
        <taxon>Polypteriformes</taxon>
        <taxon>Polypteridae</taxon>
        <taxon>Erpetoichthys</taxon>
    </lineage>
</organism>
<feature type="chain" id="PRO_5034200313" description="Beta-defensin" evidence="1">
    <location>
        <begin position="19"/>
        <end position="66"/>
    </location>
</feature>
<evidence type="ECO:0008006" key="4">
    <source>
        <dbReference type="Google" id="ProtNLM"/>
    </source>
</evidence>